<dbReference type="Proteomes" id="UP000036938">
    <property type="component" value="Unassembled WGS sequence"/>
</dbReference>
<gene>
    <name evidence="1" type="ORF">ATO11_08820</name>
</gene>
<dbReference type="AlphaFoldDB" id="A0A0L1JRF2"/>
<evidence type="ECO:0000313" key="1">
    <source>
        <dbReference type="EMBL" id="KNG94297.1"/>
    </source>
</evidence>
<organism evidence="1 2">
    <name type="scientific">Pseudaestuariivita atlantica</name>
    <dbReference type="NCBI Taxonomy" id="1317121"/>
    <lineage>
        <taxon>Bacteria</taxon>
        <taxon>Pseudomonadati</taxon>
        <taxon>Pseudomonadota</taxon>
        <taxon>Alphaproteobacteria</taxon>
        <taxon>Rhodobacterales</taxon>
        <taxon>Paracoccaceae</taxon>
        <taxon>Pseudaestuariivita</taxon>
    </lineage>
</organism>
<accession>A0A0L1JRF2</accession>
<name>A0A0L1JRF2_9RHOB</name>
<comment type="caution">
    <text evidence="1">The sequence shown here is derived from an EMBL/GenBank/DDBJ whole genome shotgun (WGS) entry which is preliminary data.</text>
</comment>
<protein>
    <submittedName>
        <fullName evidence="1">Uncharacterized protein</fullName>
    </submittedName>
</protein>
<dbReference type="STRING" id="1317121.ATO11_08820"/>
<evidence type="ECO:0000313" key="2">
    <source>
        <dbReference type="Proteomes" id="UP000036938"/>
    </source>
</evidence>
<sequence>MTGVALADEVWTSNQGDIVYVGDNNNDAIFAFTYYNGQDAAIILPGFTRQWDYRHTNLGVWISQVGNACDSEMVHASGVRGTSWGKVKIEWAKTTGPSDFVLTTGDCEAEPTVKLWAKAK</sequence>
<proteinExistence type="predicted"/>
<keyword evidence="2" id="KW-1185">Reference proteome</keyword>
<dbReference type="EMBL" id="AQQZ01000003">
    <property type="protein sequence ID" value="KNG94297.1"/>
    <property type="molecule type" value="Genomic_DNA"/>
</dbReference>
<reference evidence="1 2" key="1">
    <citation type="journal article" date="2015" name="Int. J. Syst. Evol. Microbiol.">
        <title>Aestuariivita atlantica sp. nov., isolated from deep sea sediment of the Atlantic Ocean.</title>
        <authorList>
            <person name="Li G."/>
            <person name="Lai Q."/>
            <person name="Du Y."/>
            <person name="Liu X."/>
            <person name="Sun F."/>
            <person name="Shao Z."/>
        </authorList>
    </citation>
    <scope>NUCLEOTIDE SEQUENCE [LARGE SCALE GENOMIC DNA]</scope>
    <source>
        <strain evidence="1 2">22II-S11-z3</strain>
    </source>
</reference>